<dbReference type="Proteomes" id="UP000663419">
    <property type="component" value="Chromosome 6"/>
</dbReference>
<evidence type="ECO:0000313" key="1">
    <source>
        <dbReference type="EMBL" id="QSS57499.1"/>
    </source>
</evidence>
<evidence type="ECO:0000313" key="2">
    <source>
        <dbReference type="Proteomes" id="UP000663419"/>
    </source>
</evidence>
<protein>
    <submittedName>
        <fullName evidence="1">Alcohol dehydrogenase</fullName>
    </submittedName>
</protein>
<name>A0A8A1LU98_AJEC8</name>
<dbReference type="AlphaFoldDB" id="A0A8A1LU98"/>
<sequence length="122" mass="13446">MFPPIMQGSSVDSTLRGAYTASPTMYMLYGRGCVASLPTVIANLGASKAFIITGKSLREKTPVISRIEEILGETHHAGTYSGVREHACVFLFFLSCFFHCPSLALRHLPRSRNLTSLLFIYT</sequence>
<dbReference type="EMBL" id="CP069107">
    <property type="protein sequence ID" value="QSS57499.1"/>
    <property type="molecule type" value="Genomic_DNA"/>
</dbReference>
<dbReference type="VEuPathDB" id="FungiDB:I7I53_11695"/>
<reference evidence="1" key="1">
    <citation type="submission" date="2021-01" db="EMBL/GenBank/DDBJ databases">
        <title>Chromosome-level genome assembly of a human fungal pathogen reveals clustering of transcriptionally co-regulated genes.</title>
        <authorList>
            <person name="Voorhies M."/>
            <person name="Cohen S."/>
            <person name="Shea T.P."/>
            <person name="Petrus S."/>
            <person name="Munoz J.F."/>
            <person name="Poplawski S."/>
            <person name="Goldman W.E."/>
            <person name="Michael T."/>
            <person name="Cuomo C.A."/>
            <person name="Sil A."/>
            <person name="Beyhan S."/>
        </authorList>
    </citation>
    <scope>NUCLEOTIDE SEQUENCE</scope>
    <source>
        <strain evidence="1">H88</strain>
    </source>
</reference>
<dbReference type="Gene3D" id="3.40.50.1970">
    <property type="match status" value="1"/>
</dbReference>
<proteinExistence type="predicted"/>
<dbReference type="SUPFAM" id="SSF56796">
    <property type="entry name" value="Dehydroquinate synthase-like"/>
    <property type="match status" value="1"/>
</dbReference>
<organism evidence="1 2">
    <name type="scientific">Ajellomyces capsulatus (strain H88)</name>
    <name type="common">Darling's disease fungus</name>
    <name type="synonym">Histoplasma capsulatum</name>
    <dbReference type="NCBI Taxonomy" id="544711"/>
    <lineage>
        <taxon>Eukaryota</taxon>
        <taxon>Fungi</taxon>
        <taxon>Dikarya</taxon>
        <taxon>Ascomycota</taxon>
        <taxon>Pezizomycotina</taxon>
        <taxon>Eurotiomycetes</taxon>
        <taxon>Eurotiomycetidae</taxon>
        <taxon>Onygenales</taxon>
        <taxon>Ajellomycetaceae</taxon>
        <taxon>Histoplasma</taxon>
    </lineage>
</organism>
<accession>A0A8A1LU98</accession>
<gene>
    <name evidence="1" type="ORF">I7I53_11695</name>
</gene>